<evidence type="ECO:0000313" key="6">
    <source>
        <dbReference type="EMBL" id="KUP09155.1"/>
    </source>
</evidence>
<comment type="caution">
    <text evidence="6">The sequence shown here is derived from an EMBL/GenBank/DDBJ whole genome shotgun (WGS) entry which is preliminary data.</text>
</comment>
<dbReference type="NCBIfam" id="TIGR00567">
    <property type="entry name" value="3mg"/>
    <property type="match status" value="1"/>
</dbReference>
<keyword evidence="7" id="KW-1185">Reference proteome</keyword>
<protein>
    <recommendedName>
        <fullName evidence="5">Putative 3-methyladenine DNA glycosylase</fullName>
        <ecNumber evidence="5">3.2.2.-</ecNumber>
    </recommendedName>
</protein>
<keyword evidence="4 5" id="KW-0234">DNA repair</keyword>
<dbReference type="SUPFAM" id="SSF50486">
    <property type="entry name" value="FMT C-terminal domain-like"/>
    <property type="match status" value="1"/>
</dbReference>
<dbReference type="InterPro" id="IPR036995">
    <property type="entry name" value="MPG_sf"/>
</dbReference>
<accession>A0A147KC53</accession>
<evidence type="ECO:0000313" key="7">
    <source>
        <dbReference type="Proteomes" id="UP000074108"/>
    </source>
</evidence>
<dbReference type="InterPro" id="IPR011034">
    <property type="entry name" value="Formyl_transferase-like_C_sf"/>
</dbReference>
<dbReference type="CDD" id="cd00540">
    <property type="entry name" value="AAG"/>
    <property type="match status" value="1"/>
</dbReference>
<dbReference type="STRING" id="1150625.Q75_01525"/>
<dbReference type="PATRIC" id="fig|1150625.3.peg.319"/>
<dbReference type="FunFam" id="3.10.300.10:FF:000001">
    <property type="entry name" value="Putative 3-methyladenine DNA glycosylase"/>
    <property type="match status" value="1"/>
</dbReference>
<dbReference type="AlphaFoldDB" id="A0A147KC53"/>
<organism evidence="6 7">
    <name type="scientific">Bacillus coahuilensis p1.1.43</name>
    <dbReference type="NCBI Taxonomy" id="1150625"/>
    <lineage>
        <taxon>Bacteria</taxon>
        <taxon>Bacillati</taxon>
        <taxon>Bacillota</taxon>
        <taxon>Bacilli</taxon>
        <taxon>Bacillales</taxon>
        <taxon>Bacillaceae</taxon>
        <taxon>Bacillus</taxon>
    </lineage>
</organism>
<dbReference type="Gene3D" id="3.10.300.10">
    <property type="entry name" value="Methylpurine-DNA glycosylase (MPG)"/>
    <property type="match status" value="1"/>
</dbReference>
<proteinExistence type="inferred from homology"/>
<keyword evidence="2 5" id="KW-0227">DNA damage</keyword>
<keyword evidence="3 5" id="KW-0378">Hydrolase</keyword>
<dbReference type="PANTHER" id="PTHR10429">
    <property type="entry name" value="DNA-3-METHYLADENINE GLYCOSYLASE"/>
    <property type="match status" value="1"/>
</dbReference>
<evidence type="ECO:0000256" key="2">
    <source>
        <dbReference type="ARBA" id="ARBA00022763"/>
    </source>
</evidence>
<evidence type="ECO:0000256" key="4">
    <source>
        <dbReference type="ARBA" id="ARBA00023204"/>
    </source>
</evidence>
<dbReference type="GO" id="GO:0006284">
    <property type="term" value="P:base-excision repair"/>
    <property type="evidence" value="ECO:0007669"/>
    <property type="project" value="InterPro"/>
</dbReference>
<dbReference type="Pfam" id="PF02245">
    <property type="entry name" value="Pur_DNA_glyco"/>
    <property type="match status" value="1"/>
</dbReference>
<dbReference type="GO" id="GO:0003677">
    <property type="term" value="F:DNA binding"/>
    <property type="evidence" value="ECO:0007669"/>
    <property type="project" value="InterPro"/>
</dbReference>
<evidence type="ECO:0000256" key="3">
    <source>
        <dbReference type="ARBA" id="ARBA00022801"/>
    </source>
</evidence>
<dbReference type="GO" id="GO:0003905">
    <property type="term" value="F:alkylbase DNA N-glycosylase activity"/>
    <property type="evidence" value="ECO:0007669"/>
    <property type="project" value="InterPro"/>
</dbReference>
<dbReference type="Proteomes" id="UP000074108">
    <property type="component" value="Unassembled WGS sequence"/>
</dbReference>
<dbReference type="EMBL" id="LDYG01000003">
    <property type="protein sequence ID" value="KUP09155.1"/>
    <property type="molecule type" value="Genomic_DNA"/>
</dbReference>
<dbReference type="NCBIfam" id="NF002002">
    <property type="entry name" value="PRK00802.1-2"/>
    <property type="match status" value="1"/>
</dbReference>
<dbReference type="PANTHER" id="PTHR10429:SF0">
    <property type="entry name" value="DNA-3-METHYLADENINE GLYCOSYLASE"/>
    <property type="match status" value="1"/>
</dbReference>
<name>A0A147KC53_9BACI</name>
<gene>
    <name evidence="6" type="ORF">Q75_01525</name>
</gene>
<comment type="similarity">
    <text evidence="1 5">Belongs to the DNA glycosylase MPG family.</text>
</comment>
<evidence type="ECO:0000256" key="5">
    <source>
        <dbReference type="HAMAP-Rule" id="MF_00527"/>
    </source>
</evidence>
<evidence type="ECO:0000256" key="1">
    <source>
        <dbReference type="ARBA" id="ARBA00009232"/>
    </source>
</evidence>
<dbReference type="InterPro" id="IPR003180">
    <property type="entry name" value="MPG"/>
</dbReference>
<dbReference type="HAMAP" id="MF_00527">
    <property type="entry name" value="3MGH"/>
    <property type="match status" value="1"/>
</dbReference>
<sequence length="196" mass="21609">MLGILPVAFYEQQSTLSLAESLLGCILVKETNDGRCSGMIVETEAYIGPWDQAAHSFESKRTKRTEIMYHSAGHIYTYVMHTHCLVNIVSGEVDAPEAVLIRAVEPLEGKGVMRSRREGKNDIQLTNGPGKLTKALGITMNDYGGMVTSPPLMVEAGKVVRKEEINTGPRIGIPNSGDAKHYPWRYWLSGNPYVSK</sequence>
<dbReference type="EC" id="3.2.2.-" evidence="5"/>
<reference evidence="6 7" key="1">
    <citation type="journal article" date="2016" name="Front. Microbiol.">
        <title>Microevolution Analysis of Bacillus coahuilensis Unveils Differences in Phosphorus Acquisition Strategies and Their Regulation.</title>
        <authorList>
            <person name="Gomez-Lunar Z."/>
            <person name="Hernandez-Gonzalez I."/>
            <person name="Rodriguez-Torres M.D."/>
            <person name="Souza V."/>
            <person name="Olmedo-Alvarez G."/>
        </authorList>
    </citation>
    <scope>NUCLEOTIDE SEQUENCE [LARGE SCALE GENOMIC DNA]</scope>
    <source>
        <strain evidence="7">p1.1.43</strain>
    </source>
</reference>